<evidence type="ECO:0000256" key="1">
    <source>
        <dbReference type="ARBA" id="ARBA00001946"/>
    </source>
</evidence>
<dbReference type="Pfam" id="PF18704">
    <property type="entry name" value="Chromo_2"/>
    <property type="match status" value="1"/>
</dbReference>
<evidence type="ECO:0000256" key="15">
    <source>
        <dbReference type="SAM" id="MobiDB-lite"/>
    </source>
</evidence>
<dbReference type="FunFam" id="3.40.50.1010:FF:000024">
    <property type="entry name" value="flap endonuclease GEN homolog 1"/>
    <property type="match status" value="1"/>
</dbReference>
<evidence type="ECO:0000313" key="20">
    <source>
        <dbReference type="Proteomes" id="UP000618051"/>
    </source>
</evidence>
<proteinExistence type="inferred from homology"/>
<dbReference type="PANTHER" id="PTHR11081">
    <property type="entry name" value="FLAP ENDONUCLEASE FAMILY MEMBER"/>
    <property type="match status" value="1"/>
</dbReference>
<dbReference type="GO" id="GO:0000400">
    <property type="term" value="F:four-way junction DNA binding"/>
    <property type="evidence" value="ECO:0007669"/>
    <property type="project" value="UniProtKB-ARBA"/>
</dbReference>
<evidence type="ECO:0000256" key="13">
    <source>
        <dbReference type="ARBA" id="ARBA00063132"/>
    </source>
</evidence>
<dbReference type="SMART" id="SM00485">
    <property type="entry name" value="XPGN"/>
    <property type="match status" value="1"/>
</dbReference>
<evidence type="ECO:0000259" key="16">
    <source>
        <dbReference type="SMART" id="SM00484"/>
    </source>
</evidence>
<dbReference type="InterPro" id="IPR036279">
    <property type="entry name" value="5-3_exonuclease_C_sf"/>
</dbReference>
<dbReference type="EMBL" id="JADDUC020000003">
    <property type="protein sequence ID" value="KAI1241254.1"/>
    <property type="molecule type" value="Genomic_DNA"/>
</dbReference>
<protein>
    <recommendedName>
        <fullName evidence="14">Flap endonuclease GEN homolog 1</fullName>
    </recommendedName>
</protein>
<dbReference type="PANTHER" id="PTHR11081:SF70">
    <property type="entry name" value="FLAP ENDONUCLEASE GEN HOMOLOG 1"/>
    <property type="match status" value="1"/>
</dbReference>
<dbReference type="GO" id="GO:0005634">
    <property type="term" value="C:nucleus"/>
    <property type="evidence" value="ECO:0007669"/>
    <property type="project" value="UniProtKB-SubCell"/>
</dbReference>
<evidence type="ECO:0000256" key="3">
    <source>
        <dbReference type="ARBA" id="ARBA00022553"/>
    </source>
</evidence>
<evidence type="ECO:0000256" key="9">
    <source>
        <dbReference type="ARBA" id="ARBA00022842"/>
    </source>
</evidence>
<feature type="domain" description="XPG-I" evidence="16">
    <location>
        <begin position="139"/>
        <end position="210"/>
    </location>
</feature>
<reference evidence="19" key="3">
    <citation type="submission" date="2022-01" db="EMBL/GenBank/DDBJ databases">
        <authorList>
            <person name="Rubenstein D.R."/>
        </authorList>
    </citation>
    <scope>NUCLEOTIDE SEQUENCE</scope>
    <source>
        <strain evidence="19">SS15</strain>
        <tissue evidence="19">Liver</tissue>
    </source>
</reference>
<evidence type="ECO:0000256" key="6">
    <source>
        <dbReference type="ARBA" id="ARBA00022759"/>
    </source>
</evidence>
<accession>A0A835P2J9</accession>
<comment type="similarity">
    <text evidence="12">Belongs to the XPG/RAD2 endonuclease family. GEN subfamily.</text>
</comment>
<dbReference type="Gene3D" id="3.40.50.1010">
    <property type="entry name" value="5'-nuclease"/>
    <property type="match status" value="1"/>
</dbReference>
<name>A0A835P2J9_9PASS</name>
<comment type="subcellular location">
    <subcellularLocation>
        <location evidence="2">Nucleus</location>
    </subcellularLocation>
</comment>
<dbReference type="Pfam" id="PF00752">
    <property type="entry name" value="XPG_N"/>
    <property type="match status" value="1"/>
</dbReference>
<organism evidence="18">
    <name type="scientific">Lamprotornis superbus</name>
    <dbReference type="NCBI Taxonomy" id="245042"/>
    <lineage>
        <taxon>Eukaryota</taxon>
        <taxon>Metazoa</taxon>
        <taxon>Chordata</taxon>
        <taxon>Craniata</taxon>
        <taxon>Vertebrata</taxon>
        <taxon>Euteleostomi</taxon>
        <taxon>Archelosauria</taxon>
        <taxon>Archosauria</taxon>
        <taxon>Dinosauria</taxon>
        <taxon>Saurischia</taxon>
        <taxon>Theropoda</taxon>
        <taxon>Coelurosauria</taxon>
        <taxon>Aves</taxon>
        <taxon>Neognathae</taxon>
        <taxon>Neoaves</taxon>
        <taxon>Telluraves</taxon>
        <taxon>Australaves</taxon>
        <taxon>Passeriformes</taxon>
        <taxon>Sturnidae</taxon>
        <taxon>Lamprotornis</taxon>
    </lineage>
</organism>
<dbReference type="GO" id="GO:0046872">
    <property type="term" value="F:metal ion binding"/>
    <property type="evidence" value="ECO:0007669"/>
    <property type="project" value="UniProtKB-KW"/>
</dbReference>
<reference evidence="18" key="1">
    <citation type="submission" date="2020-10" db="EMBL/GenBank/DDBJ databases">
        <title>Feather gene expression reveals the developmental basis of iridescence in African starlings.</title>
        <authorList>
            <person name="Rubenstein D.R."/>
        </authorList>
    </citation>
    <scope>NUCLEOTIDE SEQUENCE</scope>
    <source>
        <strain evidence="18">SS15</strain>
        <tissue evidence="18">Liver</tissue>
    </source>
</reference>
<dbReference type="SMART" id="SM00484">
    <property type="entry name" value="XPGI"/>
    <property type="match status" value="1"/>
</dbReference>
<keyword evidence="10" id="KW-0234">DNA repair</keyword>
<sequence length="940" mass="104675">MSISNNATVQFNKEAKTMGVTYLWQILEPVRQPVNMSSLRGKTLAVDLSLWVCEAQTVKKMAGVVTKPHLRNLFFRFSFFTSMGIKLVFVMEGEAPRLKADTMSKRNEMRYGPSKKAGAVRTGRSLFKAMLKECLELLECLGVPWVQAAGEAEAMCAYLNAKGLVDGCITNDGDVFLYGAQTVYRNFAMNAKDPHLDSYTMSSIKEKLGCDRESLIGLAVLLGCDYLPKGVPGVGKEQALKLIETLRGQNLLQRFEQWKEEFHYDDNPLLVVKRVIHCSECHHPGSYKEHEHNGCKLCESVRCCKPSDSKHCCPCAWHQWERVKQANAVEDSIRKKAKSCEGFPFSEVIQEFLVNKNKLINIKECRRPDLLSFQLFASEKMEWPKHYACKKLLALLTRYDMIQRKSGYIDSKQLQAIRIVKTRVKNGIPCFEIAWQKPEHYVDPEDEPVELFVVTLEEESLFQAAYPDVVALYQVEKSEVLKKKQKKKKDRPEEKVLPNAYDDVTSLLSQMNLKPTYRILPGQQSMSDTKAPDQTQQRSTGSKDVALPSASCTSTVHVSVSAAALADSFVPSQCTKCSGISSSSSVPAGLQLSSTDGKGTSFSTSPACGGDDCDPAADLTTCIKHSHPLSHETVRNSSEYSDVTQTDVHSGSEDDLFSNDAMGQLQEWSLSKRILKKAPIPSQPLSEDVVQLESLNCFKQSKETLNPDRNHVSSSCQSNNLVQESKSVLSENSASESSVHVYQDAYKKADMVKKDPYISGAACLAFSGQTTETLHPQKPADATGCHIKEACIETTWKASFKKSVCQNRCSSSEDSDDGHMDKILVYEQQKRQLNPGQFKKCFIKKKSSVVTSKRTNSDSALTIKGKKKTTNLKEAVNSFSVQVSLKPSSIEEINCSQSPEQSIERLGSPTQQDKSAVLTYTWADSPLPLSERLKGRIKIN</sequence>
<keyword evidence="11" id="KW-0539">Nucleus</keyword>
<keyword evidence="6" id="KW-0255">Endonuclease</keyword>
<dbReference type="InterPro" id="IPR006085">
    <property type="entry name" value="XPG_DNA_repair_N"/>
</dbReference>
<dbReference type="GO" id="GO:0017108">
    <property type="term" value="F:5'-flap endonuclease activity"/>
    <property type="evidence" value="ECO:0007669"/>
    <property type="project" value="UniProtKB-ARBA"/>
</dbReference>
<evidence type="ECO:0000313" key="19">
    <source>
        <dbReference type="EMBL" id="KAI1241254.1"/>
    </source>
</evidence>
<keyword evidence="3" id="KW-0597">Phosphoprotein</keyword>
<dbReference type="InterPro" id="IPR041012">
    <property type="entry name" value="GEN_chromo"/>
</dbReference>
<evidence type="ECO:0000313" key="18">
    <source>
        <dbReference type="EMBL" id="KAG0133026.1"/>
    </source>
</evidence>
<dbReference type="CDD" id="cd09869">
    <property type="entry name" value="PIN_GEN1"/>
    <property type="match status" value="1"/>
</dbReference>
<keyword evidence="20" id="KW-1185">Reference proteome</keyword>
<evidence type="ECO:0000256" key="7">
    <source>
        <dbReference type="ARBA" id="ARBA00022763"/>
    </source>
</evidence>
<dbReference type="InterPro" id="IPR029060">
    <property type="entry name" value="PIN-like_dom_sf"/>
</dbReference>
<evidence type="ECO:0000256" key="4">
    <source>
        <dbReference type="ARBA" id="ARBA00022722"/>
    </source>
</evidence>
<feature type="domain" description="XPG N-terminal" evidence="17">
    <location>
        <begin position="18"/>
        <end position="113"/>
    </location>
</feature>
<gene>
    <name evidence="19" type="ORF">IHE44_0009725</name>
    <name evidence="18" type="ORF">IHE44_012303</name>
</gene>
<keyword evidence="7" id="KW-0227">DNA damage</keyword>
<dbReference type="EMBL" id="JADDUC010000007">
    <property type="protein sequence ID" value="KAG0133026.1"/>
    <property type="molecule type" value="Genomic_DNA"/>
</dbReference>
<evidence type="ECO:0000256" key="14">
    <source>
        <dbReference type="ARBA" id="ARBA00070188"/>
    </source>
</evidence>
<dbReference type="SMART" id="SM00279">
    <property type="entry name" value="HhH2"/>
    <property type="match status" value="1"/>
</dbReference>
<dbReference type="FunFam" id="1.10.150.20:FF:000030">
    <property type="entry name" value="Flap endonuclease GEN-like 1"/>
    <property type="match status" value="1"/>
</dbReference>
<dbReference type="PRINTS" id="PR00853">
    <property type="entry name" value="XPGRADSUPER"/>
</dbReference>
<dbReference type="Proteomes" id="UP000618051">
    <property type="component" value="Unassembled WGS sequence"/>
</dbReference>
<feature type="compositionally biased region" description="Polar residues" evidence="15">
    <location>
        <begin position="591"/>
        <end position="605"/>
    </location>
</feature>
<comment type="cofactor">
    <cofactor evidence="1">
        <name>Mg(2+)</name>
        <dbReference type="ChEBI" id="CHEBI:18420"/>
    </cofactor>
</comment>
<evidence type="ECO:0000256" key="2">
    <source>
        <dbReference type="ARBA" id="ARBA00004123"/>
    </source>
</evidence>
<feature type="compositionally biased region" description="Polar residues" evidence="15">
    <location>
        <begin position="522"/>
        <end position="542"/>
    </location>
</feature>
<dbReference type="GO" id="GO:0006281">
    <property type="term" value="P:DNA repair"/>
    <property type="evidence" value="ECO:0007669"/>
    <property type="project" value="UniProtKB-KW"/>
</dbReference>
<dbReference type="InterPro" id="IPR006086">
    <property type="entry name" value="XPG-I_dom"/>
</dbReference>
<dbReference type="InterPro" id="IPR008918">
    <property type="entry name" value="HhH2"/>
</dbReference>
<comment type="caution">
    <text evidence="18">The sequence shown here is derived from an EMBL/GenBank/DDBJ whole genome shotgun (WGS) entry which is preliminary data.</text>
</comment>
<dbReference type="GO" id="GO:0008821">
    <property type="term" value="F:crossover junction DNA endonuclease activity"/>
    <property type="evidence" value="ECO:0007669"/>
    <property type="project" value="UniProtKB-ARBA"/>
</dbReference>
<dbReference type="OrthoDB" id="2959108at2759"/>
<reference evidence="19 20" key="2">
    <citation type="journal article" date="2021" name="J. Hered.">
        <title>Feather Gene Expression Elucidates the Developmental Basis of Plumage Iridescence in African Starlings.</title>
        <authorList>
            <person name="Rubenstein D.R."/>
            <person name="Corvelo A."/>
            <person name="MacManes M.D."/>
            <person name="Maia R."/>
            <person name="Narzisi G."/>
            <person name="Rousaki A."/>
            <person name="Vandenabeele P."/>
            <person name="Shawkey M.D."/>
            <person name="Solomon J."/>
        </authorList>
    </citation>
    <scope>NUCLEOTIDE SEQUENCE [LARGE SCALE GENOMIC DNA]</scope>
    <source>
        <strain evidence="19">SS15</strain>
    </source>
</reference>
<keyword evidence="5" id="KW-0479">Metal-binding</keyword>
<keyword evidence="9" id="KW-0460">Magnesium</keyword>
<evidence type="ECO:0000256" key="5">
    <source>
        <dbReference type="ARBA" id="ARBA00022723"/>
    </source>
</evidence>
<dbReference type="AlphaFoldDB" id="A0A835P2J9"/>
<evidence type="ECO:0000256" key="8">
    <source>
        <dbReference type="ARBA" id="ARBA00022801"/>
    </source>
</evidence>
<comment type="subunit">
    <text evidence="13">Largely monomeric, dimerizes on the Holliday junction and the first nick occurs upon dimerization at the junction.</text>
</comment>
<feature type="region of interest" description="Disordered" evidence="15">
    <location>
        <begin position="579"/>
        <end position="607"/>
    </location>
</feature>
<evidence type="ECO:0000256" key="10">
    <source>
        <dbReference type="ARBA" id="ARBA00023204"/>
    </source>
</evidence>
<dbReference type="Gene3D" id="1.10.150.20">
    <property type="entry name" value="5' to 3' exonuclease, C-terminal subdomain"/>
    <property type="match status" value="1"/>
</dbReference>
<keyword evidence="4" id="KW-0540">Nuclease</keyword>
<dbReference type="InterPro" id="IPR006084">
    <property type="entry name" value="XPG/Rad2"/>
</dbReference>
<evidence type="ECO:0000256" key="11">
    <source>
        <dbReference type="ARBA" id="ARBA00023242"/>
    </source>
</evidence>
<dbReference type="SUPFAM" id="SSF88723">
    <property type="entry name" value="PIN domain-like"/>
    <property type="match status" value="1"/>
</dbReference>
<evidence type="ECO:0000259" key="17">
    <source>
        <dbReference type="SMART" id="SM00485"/>
    </source>
</evidence>
<dbReference type="SUPFAM" id="SSF47807">
    <property type="entry name" value="5' to 3' exonuclease, C-terminal subdomain"/>
    <property type="match status" value="1"/>
</dbReference>
<feature type="region of interest" description="Disordered" evidence="15">
    <location>
        <begin position="520"/>
        <end position="547"/>
    </location>
</feature>
<dbReference type="Pfam" id="PF00867">
    <property type="entry name" value="XPG_I"/>
    <property type="match status" value="1"/>
</dbReference>
<keyword evidence="8" id="KW-0378">Hydrolase</keyword>
<evidence type="ECO:0000256" key="12">
    <source>
        <dbReference type="ARBA" id="ARBA00038112"/>
    </source>
</evidence>